<comment type="caution">
    <text evidence="1">The sequence shown here is derived from an EMBL/GenBank/DDBJ whole genome shotgun (WGS) entry which is preliminary data.</text>
</comment>
<reference evidence="1 2" key="1">
    <citation type="journal article" date="2016" name="Nat. Commun.">
        <title>Thousands of microbial genomes shed light on interconnected biogeochemical processes in an aquifer system.</title>
        <authorList>
            <person name="Anantharaman K."/>
            <person name="Brown C.T."/>
            <person name="Hug L.A."/>
            <person name="Sharon I."/>
            <person name="Castelle C.J."/>
            <person name="Probst A.J."/>
            <person name="Thomas B.C."/>
            <person name="Singh A."/>
            <person name="Wilkins M.J."/>
            <person name="Karaoz U."/>
            <person name="Brodie E.L."/>
            <person name="Williams K.H."/>
            <person name="Hubbard S.S."/>
            <person name="Banfield J.F."/>
        </authorList>
    </citation>
    <scope>NUCLEOTIDE SEQUENCE [LARGE SCALE GENOMIC DNA]</scope>
</reference>
<organism evidence="1 2">
    <name type="scientific">Candidatus Komeilibacteria bacterium RIFCSPLOWO2_01_FULL_53_11</name>
    <dbReference type="NCBI Taxonomy" id="1798552"/>
    <lineage>
        <taxon>Bacteria</taxon>
        <taxon>Candidatus Komeiliibacteriota</taxon>
    </lineage>
</organism>
<dbReference type="Proteomes" id="UP000177349">
    <property type="component" value="Unassembled WGS sequence"/>
</dbReference>
<evidence type="ECO:0000313" key="2">
    <source>
        <dbReference type="Proteomes" id="UP000177349"/>
    </source>
</evidence>
<sequence length="148" mass="16389">MNRSETPHELHDAPEVTAFLDAMNTRLANDYATPDGRHSESCTLIACDLARKFLAVGKRPYLISIHGELDKPLRPVRYEGRVTWGGHVVCGCDGFIYDPMVGHPIAEEAYAKEAFGREVAMTISVPTDRIEEFVARGGRSEVLSQKAD</sequence>
<name>A0A1G2BRB1_9BACT</name>
<proteinExistence type="predicted"/>
<evidence type="ECO:0008006" key="3">
    <source>
        <dbReference type="Google" id="ProtNLM"/>
    </source>
</evidence>
<dbReference type="EMBL" id="MHKN01000036">
    <property type="protein sequence ID" value="OGY91653.1"/>
    <property type="molecule type" value="Genomic_DNA"/>
</dbReference>
<protein>
    <recommendedName>
        <fullName evidence="3">Protein glutaminase domain-containing protein</fullName>
    </recommendedName>
</protein>
<dbReference type="AlphaFoldDB" id="A0A1G2BRB1"/>
<accession>A0A1G2BRB1</accession>
<gene>
    <name evidence="1" type="ORF">A3B31_02995</name>
</gene>
<evidence type="ECO:0000313" key="1">
    <source>
        <dbReference type="EMBL" id="OGY91653.1"/>
    </source>
</evidence>